<dbReference type="Proteomes" id="UP000525686">
    <property type="component" value="Unassembled WGS sequence"/>
</dbReference>
<proteinExistence type="predicted"/>
<accession>A0A7W3ZQE1</accession>
<dbReference type="AlphaFoldDB" id="A0A7W3ZQE1"/>
<evidence type="ECO:0000313" key="4">
    <source>
        <dbReference type="EMBL" id="MBB1256959.1"/>
    </source>
</evidence>
<evidence type="ECO:0000256" key="1">
    <source>
        <dbReference type="SAM" id="MobiDB-lite"/>
    </source>
</evidence>
<keyword evidence="2" id="KW-0472">Membrane</keyword>
<keyword evidence="2" id="KW-0812">Transmembrane</keyword>
<feature type="domain" description="TraD/TraG TraM recognition site" evidence="3">
    <location>
        <begin position="408"/>
        <end position="525"/>
    </location>
</feature>
<dbReference type="Gene3D" id="3.40.50.300">
    <property type="entry name" value="P-loop containing nucleotide triphosphate hydrolases"/>
    <property type="match status" value="2"/>
</dbReference>
<dbReference type="EMBL" id="JABJWZ010000524">
    <property type="protein sequence ID" value="MBB1256959.1"/>
    <property type="molecule type" value="Genomic_DNA"/>
</dbReference>
<evidence type="ECO:0000259" key="3">
    <source>
        <dbReference type="Pfam" id="PF12696"/>
    </source>
</evidence>
<feature type="compositionally biased region" description="Pro residues" evidence="1">
    <location>
        <begin position="564"/>
        <end position="585"/>
    </location>
</feature>
<dbReference type="InterPro" id="IPR027417">
    <property type="entry name" value="P-loop_NTPase"/>
</dbReference>
<dbReference type="CDD" id="cd01127">
    <property type="entry name" value="TrwB_TraG_TraD_VirD4"/>
    <property type="match status" value="1"/>
</dbReference>
<organism evidence="4 5">
    <name type="scientific">Streptomyces alkaliterrae</name>
    <dbReference type="NCBI Taxonomy" id="2213162"/>
    <lineage>
        <taxon>Bacteria</taxon>
        <taxon>Bacillati</taxon>
        <taxon>Actinomycetota</taxon>
        <taxon>Actinomycetes</taxon>
        <taxon>Kitasatosporales</taxon>
        <taxon>Streptomycetaceae</taxon>
        <taxon>Streptomyces</taxon>
    </lineage>
</organism>
<sequence length="622" mass="66235">VCAAGGWSAFLVPYQRVVAGVVGVDVYALLGAGPEGVLYDLLQEAPGWVVGQAPLAVALGVLVGGLWLAWRWRYRARWREEAVQLPDARLEAAVAALREKDGREPARELADLRIRIGVDVTTGGVCEVPGPALRQHVFVAGATGYGKSRTIERLLHELIVTEHARALRIPAVFIDMKADPDFATSLEAMAATAGRRFHLVTVTGRGGTYNPIATGSVGQVCSRIVETLDQVAGGGFSEPHHREAAEVFLRHAMQALDDLVAQEAREQFPDGTRAWRRDLPDLARLMSVKALADRTRLLRGTTGRDVHRYLEYLHSDGRELQRSVPGLAARIVNMVSGDAGRVLTDHRDGLDLHAAITGGDIVLFSLSAARDARAARQLGSLALTDLGSVGDRLLEERWGVEHLFFAGVDEFSALGGSTMTSLFQRIRGAGGGLLLATQDIADLDAVSREFTAAVMTNTNIMLLHRQRSAADSLAALLGTRPGWEELLQVQDDAGPLGTSTGATGSATLRPVHERIVEPETLRRLAPGHAVVAVGHPLDTTQTVRVALAPRLPAPTFPPVLLTKPSPPAPPMPRIPPTPAVPPRPSASPAAGPTDTPKAEAAPARQTAPAAAPPAVDGADMWH</sequence>
<dbReference type="InterPro" id="IPR051162">
    <property type="entry name" value="T4SS_component"/>
</dbReference>
<feature type="non-terminal residue" evidence="4">
    <location>
        <position position="1"/>
    </location>
</feature>
<evidence type="ECO:0000256" key="2">
    <source>
        <dbReference type="SAM" id="Phobius"/>
    </source>
</evidence>
<keyword evidence="4" id="KW-0238">DNA-binding</keyword>
<dbReference type="SUPFAM" id="SSF52540">
    <property type="entry name" value="P-loop containing nucleoside triphosphate hydrolases"/>
    <property type="match status" value="1"/>
</dbReference>
<feature type="transmembrane region" description="Helical" evidence="2">
    <location>
        <begin position="48"/>
        <end position="70"/>
    </location>
</feature>
<feature type="compositionally biased region" description="Low complexity" evidence="1">
    <location>
        <begin position="586"/>
        <end position="622"/>
    </location>
</feature>
<keyword evidence="2" id="KW-1133">Transmembrane helix</keyword>
<reference evidence="5" key="1">
    <citation type="submission" date="2020-05" db="EMBL/GenBank/DDBJ databases">
        <title>Classification of alakaliphilic streptomycetes isolated from an alkaline soil next to Lonar Crater, India and a proposal for the recognition of Streptomyces alkaliterrae sp. nov.</title>
        <authorList>
            <person name="Golinska P."/>
        </authorList>
    </citation>
    <scope>NUCLEOTIDE SEQUENCE [LARGE SCALE GENOMIC DNA]</scope>
    <source>
        <strain evidence="5">OF3</strain>
    </source>
</reference>
<dbReference type="Pfam" id="PF12696">
    <property type="entry name" value="TraG-D_C"/>
    <property type="match status" value="1"/>
</dbReference>
<evidence type="ECO:0000313" key="5">
    <source>
        <dbReference type="Proteomes" id="UP000525686"/>
    </source>
</evidence>
<protein>
    <submittedName>
        <fullName evidence="4">Type IV secretion system DNA-binding domain-containing protein</fullName>
    </submittedName>
</protein>
<dbReference type="PANTHER" id="PTHR30121:SF6">
    <property type="entry name" value="SLR6007 PROTEIN"/>
    <property type="match status" value="1"/>
</dbReference>
<dbReference type="InterPro" id="IPR032689">
    <property type="entry name" value="TraG-D_C"/>
</dbReference>
<dbReference type="GO" id="GO:0003677">
    <property type="term" value="F:DNA binding"/>
    <property type="evidence" value="ECO:0007669"/>
    <property type="project" value="UniProtKB-KW"/>
</dbReference>
<name>A0A7W3ZQE1_9ACTN</name>
<gene>
    <name evidence="4" type="ORF">H3146_27005</name>
</gene>
<comment type="caution">
    <text evidence="4">The sequence shown here is derived from an EMBL/GenBank/DDBJ whole genome shotgun (WGS) entry which is preliminary data.</text>
</comment>
<feature type="region of interest" description="Disordered" evidence="1">
    <location>
        <begin position="555"/>
        <end position="622"/>
    </location>
</feature>
<dbReference type="RefSeq" id="WP_181355728.1">
    <property type="nucleotide sequence ID" value="NZ_JABJWZ010000524.1"/>
</dbReference>
<dbReference type="PANTHER" id="PTHR30121">
    <property type="entry name" value="UNCHARACTERIZED PROTEIN YJGR-RELATED"/>
    <property type="match status" value="1"/>
</dbReference>